<dbReference type="SMART" id="SM00853">
    <property type="entry name" value="MutL_C"/>
    <property type="match status" value="1"/>
</dbReference>
<dbReference type="SMART" id="SM01340">
    <property type="entry name" value="DNA_mis_repair"/>
    <property type="match status" value="1"/>
</dbReference>
<dbReference type="Gene3D" id="3.30.565.10">
    <property type="entry name" value="Histidine kinase-like ATPase, C-terminal domain"/>
    <property type="match status" value="1"/>
</dbReference>
<dbReference type="InterPro" id="IPR014762">
    <property type="entry name" value="DNA_mismatch_repair_CS"/>
</dbReference>
<dbReference type="NCBIfam" id="TIGR00585">
    <property type="entry name" value="mutl"/>
    <property type="match status" value="1"/>
</dbReference>
<dbReference type="Pfam" id="PF08676">
    <property type="entry name" value="MutL_C"/>
    <property type="match status" value="1"/>
</dbReference>
<gene>
    <name evidence="5 6" type="primary">mutL</name>
    <name evidence="6" type="ORF">GWK63_12205</name>
</gene>
<evidence type="ECO:0000256" key="2">
    <source>
        <dbReference type="ARBA" id="ARBA00021975"/>
    </source>
</evidence>
<dbReference type="InterPro" id="IPR042120">
    <property type="entry name" value="MutL_C_dimsub"/>
</dbReference>
<dbReference type="HAMAP" id="MF_00149">
    <property type="entry name" value="DNA_mis_repair"/>
    <property type="match status" value="1"/>
</dbReference>
<dbReference type="InterPro" id="IPR038973">
    <property type="entry name" value="MutL/Mlh/Pms-like"/>
</dbReference>
<dbReference type="SUPFAM" id="SSF118116">
    <property type="entry name" value="DNA mismatch repair protein MutL"/>
    <property type="match status" value="1"/>
</dbReference>
<dbReference type="GO" id="GO:0006298">
    <property type="term" value="P:mismatch repair"/>
    <property type="evidence" value="ECO:0007669"/>
    <property type="project" value="UniProtKB-UniRule"/>
</dbReference>
<dbReference type="KEGG" id="kre:GWK63_12205"/>
<protein>
    <recommendedName>
        <fullName evidence="2 5">DNA mismatch repair protein MutL</fullName>
    </recommendedName>
</protein>
<keyword evidence="6" id="KW-0255">Endonuclease</keyword>
<accession>A0A181CD02</accession>
<dbReference type="SUPFAM" id="SSF55874">
    <property type="entry name" value="ATPase domain of HSP90 chaperone/DNA topoisomerase II/histidine kinase"/>
    <property type="match status" value="1"/>
</dbReference>
<dbReference type="FunFam" id="3.30.565.10:FF:000003">
    <property type="entry name" value="DNA mismatch repair endonuclease MutL"/>
    <property type="match status" value="1"/>
</dbReference>
<dbReference type="InterPro" id="IPR013507">
    <property type="entry name" value="DNA_mismatch_S5_2-like"/>
</dbReference>
<dbReference type="GO" id="GO:0016887">
    <property type="term" value="F:ATP hydrolysis activity"/>
    <property type="evidence" value="ECO:0007669"/>
    <property type="project" value="InterPro"/>
</dbReference>
<dbReference type="InterPro" id="IPR014721">
    <property type="entry name" value="Ribsml_uS5_D2-typ_fold_subgr"/>
</dbReference>
<organism evidence="6 7">
    <name type="scientific">Komagataeibacter rhaeticus</name>
    <dbReference type="NCBI Taxonomy" id="215221"/>
    <lineage>
        <taxon>Bacteria</taxon>
        <taxon>Pseudomonadati</taxon>
        <taxon>Pseudomonadota</taxon>
        <taxon>Alphaproteobacteria</taxon>
        <taxon>Acetobacterales</taxon>
        <taxon>Acetobacteraceae</taxon>
        <taxon>Komagataeibacter</taxon>
    </lineage>
</organism>
<reference evidence="6 7" key="1">
    <citation type="submission" date="2020-03" db="EMBL/GenBank/DDBJ databases">
        <title>Isolation of cellulose-producing strains, genome characterization and application of the synthesized cellulose films as an economical and sustainable material for piezoelectric sensor construction.</title>
        <authorList>
            <person name="Mangayil R.K."/>
        </authorList>
    </citation>
    <scope>NUCLEOTIDE SEQUENCE [LARGE SCALE GENOMIC DNA]</scope>
    <source>
        <strain evidence="6 7">ENS 9a1a</strain>
    </source>
</reference>
<dbReference type="PANTHER" id="PTHR10073:SF12">
    <property type="entry name" value="DNA MISMATCH REPAIR PROTEIN MLH1"/>
    <property type="match status" value="1"/>
</dbReference>
<dbReference type="CDD" id="cd00782">
    <property type="entry name" value="MutL_Trans"/>
    <property type="match status" value="1"/>
</dbReference>
<dbReference type="EMBL" id="CP050139">
    <property type="protein sequence ID" value="QIP36140.1"/>
    <property type="molecule type" value="Genomic_DNA"/>
</dbReference>
<dbReference type="GO" id="GO:0004519">
    <property type="term" value="F:endonuclease activity"/>
    <property type="evidence" value="ECO:0007669"/>
    <property type="project" value="UniProtKB-KW"/>
</dbReference>
<dbReference type="InterPro" id="IPR020568">
    <property type="entry name" value="Ribosomal_Su5_D2-typ_SF"/>
</dbReference>
<evidence type="ECO:0000256" key="4">
    <source>
        <dbReference type="ARBA" id="ARBA00023204"/>
    </source>
</evidence>
<comment type="similarity">
    <text evidence="1 5">Belongs to the DNA mismatch repair MutL/HexB family.</text>
</comment>
<dbReference type="InterPro" id="IPR020667">
    <property type="entry name" value="DNA_mismatch_repair_MutL"/>
</dbReference>
<dbReference type="GeneID" id="85022924"/>
<dbReference type="InterPro" id="IPR002099">
    <property type="entry name" value="MutL/Mlh/PMS"/>
</dbReference>
<dbReference type="PROSITE" id="PS00058">
    <property type="entry name" value="DNA_MISMATCH_REPAIR_1"/>
    <property type="match status" value="1"/>
</dbReference>
<name>A0A181CD02_9PROT</name>
<keyword evidence="6" id="KW-0540">Nuclease</keyword>
<keyword evidence="4 5" id="KW-0234">DNA repair</keyword>
<evidence type="ECO:0000256" key="5">
    <source>
        <dbReference type="HAMAP-Rule" id="MF_00149"/>
    </source>
</evidence>
<comment type="function">
    <text evidence="5">This protein is involved in the repair of mismatches in DNA. It is required for dam-dependent methyl-directed DNA mismatch repair. May act as a 'molecular matchmaker', a protein that promotes the formation of a stable complex between two or more DNA-binding proteins in an ATP-dependent manner without itself being part of a final effector complex.</text>
</comment>
<dbReference type="GO" id="GO:0032300">
    <property type="term" value="C:mismatch repair complex"/>
    <property type="evidence" value="ECO:0007669"/>
    <property type="project" value="InterPro"/>
</dbReference>
<dbReference type="SUPFAM" id="SSF54211">
    <property type="entry name" value="Ribosomal protein S5 domain 2-like"/>
    <property type="match status" value="1"/>
</dbReference>
<dbReference type="RefSeq" id="WP_007399914.1">
    <property type="nucleotide sequence ID" value="NZ_CALMTF010000071.1"/>
</dbReference>
<keyword evidence="3 5" id="KW-0227">DNA damage</keyword>
<dbReference type="Gene3D" id="3.30.1370.100">
    <property type="entry name" value="MutL, C-terminal domain, regulatory subdomain"/>
    <property type="match status" value="1"/>
</dbReference>
<dbReference type="GO" id="GO:0005524">
    <property type="term" value="F:ATP binding"/>
    <property type="evidence" value="ECO:0007669"/>
    <property type="project" value="InterPro"/>
</dbReference>
<dbReference type="InterPro" id="IPR014790">
    <property type="entry name" value="MutL_C"/>
</dbReference>
<dbReference type="GO" id="GO:0140664">
    <property type="term" value="F:ATP-dependent DNA damage sensor activity"/>
    <property type="evidence" value="ECO:0007669"/>
    <property type="project" value="InterPro"/>
</dbReference>
<dbReference type="InterPro" id="IPR036890">
    <property type="entry name" value="HATPase_C_sf"/>
</dbReference>
<dbReference type="NCBIfam" id="NF000953">
    <property type="entry name" value="PRK00095.2-4"/>
    <property type="match status" value="1"/>
</dbReference>
<sequence length="620" mass="66248">MNTQSGHNPPVIRRLSEQVVNRIAAGEVIERPAAALKELVENAVDSGARRIHIRLDRGGIDRIDVSDDGCGMSPDDLLLAVERHCTSKLRDETLVHISTLGFRGEALPSIGAAARLSVMSRQAGADSAWSIRVEGGVVSTPEPCAGAPGTRVLVEDLFFATPARRKFLKSPRVESGHAENVVRRLALSAPHIAFRLEFDDRLILDLPAQDRAARVAAILESGDADGLLAVEGQRGDLKLSGYICAPSVHRATANGQMLLVNGRPVVDPVLRTAVRVAYRNVMEHGRHAVVALSLEIPPEQVDVNVHPAKTELRYADSAAVRALVIGALGRALGTGAGVAGVRPDLIQSRGSSPARIWYPPERNADAADLSTRLARPLVPARPDSGLPSGFAESSLPLAGLPAARQTAPDTLHDQAATTAAMAHPLGAAVAQVLGTYIVSQTADGALVLVDQHAAHERLTHEILREQYMGGEIRAQRLLLPEVVDLPARQVDVLLSFGAALARLGVEIEPFGGTAVLVRAMPALLGKENPGGMLRDLAEELEADDLASPAQADALDARMDAVIARMACHGSVRAGRRLTHEEMNALLRDMERTPRAGTCSHGRPTWLKLEKADIERMFGRR</sequence>
<keyword evidence="6" id="KW-0378">Hydrolase</keyword>
<dbReference type="Gene3D" id="3.30.1540.20">
    <property type="entry name" value="MutL, C-terminal domain, dimerisation subdomain"/>
    <property type="match status" value="1"/>
</dbReference>
<dbReference type="Pfam" id="PF01119">
    <property type="entry name" value="DNA_mis_repair"/>
    <property type="match status" value="1"/>
</dbReference>
<evidence type="ECO:0000313" key="6">
    <source>
        <dbReference type="EMBL" id="QIP36140.1"/>
    </source>
</evidence>
<dbReference type="GO" id="GO:0030983">
    <property type="term" value="F:mismatched DNA binding"/>
    <property type="evidence" value="ECO:0007669"/>
    <property type="project" value="InterPro"/>
</dbReference>
<dbReference type="InterPro" id="IPR042121">
    <property type="entry name" value="MutL_C_regsub"/>
</dbReference>
<dbReference type="AlphaFoldDB" id="A0A181CD02"/>
<dbReference type="PANTHER" id="PTHR10073">
    <property type="entry name" value="DNA MISMATCH REPAIR PROTEIN MLH, PMS, MUTL"/>
    <property type="match status" value="1"/>
</dbReference>
<dbReference type="Gene3D" id="3.30.230.10">
    <property type="match status" value="1"/>
</dbReference>
<dbReference type="InterPro" id="IPR037198">
    <property type="entry name" value="MutL_C_sf"/>
</dbReference>
<proteinExistence type="inferred from homology"/>
<evidence type="ECO:0000256" key="3">
    <source>
        <dbReference type="ARBA" id="ARBA00022763"/>
    </source>
</evidence>
<dbReference type="CDD" id="cd16926">
    <property type="entry name" value="HATPase_MutL-MLH-PMS-like"/>
    <property type="match status" value="1"/>
</dbReference>
<keyword evidence="7" id="KW-1185">Reference proteome</keyword>
<evidence type="ECO:0000313" key="7">
    <source>
        <dbReference type="Proteomes" id="UP000502533"/>
    </source>
</evidence>
<dbReference type="Pfam" id="PF13589">
    <property type="entry name" value="HATPase_c_3"/>
    <property type="match status" value="1"/>
</dbReference>
<dbReference type="Proteomes" id="UP000502533">
    <property type="component" value="Chromosome"/>
</dbReference>
<evidence type="ECO:0000256" key="1">
    <source>
        <dbReference type="ARBA" id="ARBA00006082"/>
    </source>
</evidence>